<dbReference type="GO" id="GO:0051539">
    <property type="term" value="F:4 iron, 4 sulfur cluster binding"/>
    <property type="evidence" value="ECO:0007669"/>
    <property type="project" value="UniProtKB-KW"/>
</dbReference>
<comment type="cofactor">
    <cofactor evidence="1">
        <name>[4Fe-4S] cluster</name>
        <dbReference type="ChEBI" id="CHEBI:49883"/>
    </cofactor>
</comment>
<dbReference type="PROSITE" id="PS51379">
    <property type="entry name" value="4FE4S_FER_2"/>
    <property type="match status" value="2"/>
</dbReference>
<evidence type="ECO:0000259" key="7">
    <source>
        <dbReference type="PROSITE" id="PS51379"/>
    </source>
</evidence>
<comment type="caution">
    <text evidence="8">The sequence shown here is derived from an EMBL/GenBank/DDBJ whole genome shotgun (WGS) entry which is preliminary data.</text>
</comment>
<dbReference type="InterPro" id="IPR017896">
    <property type="entry name" value="4Fe4S_Fe-S-bd"/>
</dbReference>
<dbReference type="InterPro" id="IPR017900">
    <property type="entry name" value="4Fe4S_Fe_S_CS"/>
</dbReference>
<evidence type="ECO:0000256" key="2">
    <source>
        <dbReference type="ARBA" id="ARBA00022485"/>
    </source>
</evidence>
<dbReference type="NCBIfam" id="TIGR02179">
    <property type="entry name" value="PorD_KorD"/>
    <property type="match status" value="1"/>
</dbReference>
<sequence length="95" mass="10832">MKKKGWKELPEGAIIPAAPTSPEFKTGDWRIQKPVWNEDKCVHCLLCWLYCPDSAIKVKDGKVVAFDYEYCKGCGICEQVCPPKIRAIEMVKEEI</sequence>
<feature type="domain" description="4Fe-4S ferredoxin-type" evidence="7">
    <location>
        <begin position="62"/>
        <end position="93"/>
    </location>
</feature>
<dbReference type="Gene3D" id="3.30.70.20">
    <property type="match status" value="1"/>
</dbReference>
<dbReference type="Proteomes" id="UP000886381">
    <property type="component" value="Unassembled WGS sequence"/>
</dbReference>
<dbReference type="PROSITE" id="PS00198">
    <property type="entry name" value="4FE4S_FER_1"/>
    <property type="match status" value="1"/>
</dbReference>
<name>A0A7V0Q611_UNCW3</name>
<dbReference type="EMBL" id="DRDR01000167">
    <property type="protein sequence ID" value="HDL60564.1"/>
    <property type="molecule type" value="Genomic_DNA"/>
</dbReference>
<dbReference type="SUPFAM" id="SSF54862">
    <property type="entry name" value="4Fe-4S ferredoxins"/>
    <property type="match status" value="1"/>
</dbReference>
<dbReference type="PANTHER" id="PTHR43724:SF1">
    <property type="entry name" value="PYRUVATE SYNTHASE SUBUNIT PORD"/>
    <property type="match status" value="1"/>
</dbReference>
<organism evidence="8">
    <name type="scientific">candidate division WOR-3 bacterium</name>
    <dbReference type="NCBI Taxonomy" id="2052148"/>
    <lineage>
        <taxon>Bacteria</taxon>
        <taxon>Bacteria division WOR-3</taxon>
    </lineage>
</organism>
<keyword evidence="3" id="KW-0479">Metal-binding</keyword>
<gene>
    <name evidence="8" type="ORF">ENH14_03810</name>
</gene>
<reference evidence="8" key="1">
    <citation type="journal article" date="2020" name="mSystems">
        <title>Genome- and Community-Level Interaction Insights into Carbon Utilization and Element Cycling Functions of Hydrothermarchaeota in Hydrothermal Sediment.</title>
        <authorList>
            <person name="Zhou Z."/>
            <person name="Liu Y."/>
            <person name="Xu W."/>
            <person name="Pan J."/>
            <person name="Luo Z.H."/>
            <person name="Li M."/>
        </authorList>
    </citation>
    <scope>NUCLEOTIDE SEQUENCE [LARGE SCALE GENOMIC DNA]</scope>
    <source>
        <strain evidence="8">HyVt-28</strain>
    </source>
</reference>
<evidence type="ECO:0000256" key="1">
    <source>
        <dbReference type="ARBA" id="ARBA00001966"/>
    </source>
</evidence>
<evidence type="ECO:0000313" key="8">
    <source>
        <dbReference type="EMBL" id="HDL60564.1"/>
    </source>
</evidence>
<dbReference type="GO" id="GO:0016625">
    <property type="term" value="F:oxidoreductase activity, acting on the aldehyde or oxo group of donors, iron-sulfur protein as acceptor"/>
    <property type="evidence" value="ECO:0007669"/>
    <property type="project" value="InterPro"/>
</dbReference>
<dbReference type="GO" id="GO:0046872">
    <property type="term" value="F:metal ion binding"/>
    <property type="evidence" value="ECO:0007669"/>
    <property type="project" value="UniProtKB-KW"/>
</dbReference>
<evidence type="ECO:0000256" key="5">
    <source>
        <dbReference type="ARBA" id="ARBA00023004"/>
    </source>
</evidence>
<evidence type="ECO:0000256" key="4">
    <source>
        <dbReference type="ARBA" id="ARBA00022737"/>
    </source>
</evidence>
<evidence type="ECO:0000256" key="6">
    <source>
        <dbReference type="ARBA" id="ARBA00023014"/>
    </source>
</evidence>
<keyword evidence="4" id="KW-0677">Repeat</keyword>
<proteinExistence type="predicted"/>
<dbReference type="Pfam" id="PF14697">
    <property type="entry name" value="Fer4_21"/>
    <property type="match status" value="1"/>
</dbReference>
<accession>A0A7V0Q611</accession>
<evidence type="ECO:0000256" key="3">
    <source>
        <dbReference type="ARBA" id="ARBA00022723"/>
    </source>
</evidence>
<keyword evidence="6" id="KW-0411">Iron-sulfur</keyword>
<dbReference type="PANTHER" id="PTHR43724">
    <property type="entry name" value="PYRUVATE SYNTHASE SUBUNIT PORD"/>
    <property type="match status" value="1"/>
</dbReference>
<keyword evidence="5" id="KW-0408">Iron</keyword>
<protein>
    <submittedName>
        <fullName evidence="8">4Fe-4S dicluster domain-containing protein</fullName>
    </submittedName>
</protein>
<dbReference type="InterPro" id="IPR011898">
    <property type="entry name" value="PorD_KorD"/>
</dbReference>
<keyword evidence="2" id="KW-0004">4Fe-4S</keyword>
<feature type="domain" description="4Fe-4S ferredoxin-type" evidence="7">
    <location>
        <begin position="32"/>
        <end position="61"/>
    </location>
</feature>
<dbReference type="AlphaFoldDB" id="A0A7V0Q611"/>